<dbReference type="InterPro" id="IPR036291">
    <property type="entry name" value="NAD(P)-bd_dom_sf"/>
</dbReference>
<reference evidence="1" key="1">
    <citation type="journal article" date="2021" name="PeerJ">
        <title>Extensive microbial diversity within the chicken gut microbiome revealed by metagenomics and culture.</title>
        <authorList>
            <person name="Gilroy R."/>
            <person name="Ravi A."/>
            <person name="Getino M."/>
            <person name="Pursley I."/>
            <person name="Horton D.L."/>
            <person name="Alikhan N.F."/>
            <person name="Baker D."/>
            <person name="Gharbi K."/>
            <person name="Hall N."/>
            <person name="Watson M."/>
            <person name="Adriaenssens E.M."/>
            <person name="Foster-Nyarko E."/>
            <person name="Jarju S."/>
            <person name="Secka A."/>
            <person name="Antonio M."/>
            <person name="Oren A."/>
            <person name="Chaudhuri R.R."/>
            <person name="La Ragione R."/>
            <person name="Hildebrand F."/>
            <person name="Pallen M.J."/>
        </authorList>
    </citation>
    <scope>NUCLEOTIDE SEQUENCE</scope>
    <source>
        <strain evidence="1">ChiGjej5B5-7349</strain>
    </source>
</reference>
<reference evidence="1" key="2">
    <citation type="submission" date="2021-09" db="EMBL/GenBank/DDBJ databases">
        <authorList>
            <person name="Gilroy R."/>
        </authorList>
    </citation>
    <scope>NUCLEOTIDE SEQUENCE</scope>
    <source>
        <strain evidence="1">ChiGjej5B5-7349</strain>
    </source>
</reference>
<organism evidence="1 2">
    <name type="scientific">Brevibacterium senegalense</name>
    <dbReference type="NCBI Taxonomy" id="1033736"/>
    <lineage>
        <taxon>Bacteria</taxon>
        <taxon>Bacillati</taxon>
        <taxon>Actinomycetota</taxon>
        <taxon>Actinomycetes</taxon>
        <taxon>Micrococcales</taxon>
        <taxon>Brevibacteriaceae</taxon>
        <taxon>Brevibacterium</taxon>
    </lineage>
</organism>
<dbReference type="Proteomes" id="UP000784435">
    <property type="component" value="Unassembled WGS sequence"/>
</dbReference>
<comment type="caution">
    <text evidence="1">The sequence shown here is derived from an EMBL/GenBank/DDBJ whole genome shotgun (WGS) entry which is preliminary data.</text>
</comment>
<sequence>MTALALMSYPFTGRSVYLAMAPLTHAAGVLLCERVAHLVVADLEAPADPVENVTAEVFDLTDPATIAPLLSGCDGVIHLAGIPVDNASTILGDDVRPPAGVPQAGDMATAEFTLRFV</sequence>
<dbReference type="AlphaFoldDB" id="A0A921MBG6"/>
<proteinExistence type="predicted"/>
<name>A0A921MBG6_9MICO</name>
<protein>
    <recommendedName>
        <fullName evidence="3">NAD dependent epimerase/dehydratase family protein</fullName>
    </recommendedName>
</protein>
<gene>
    <name evidence="1" type="ORF">K8V08_01200</name>
</gene>
<dbReference type="SUPFAM" id="SSF51735">
    <property type="entry name" value="NAD(P)-binding Rossmann-fold domains"/>
    <property type="match status" value="1"/>
</dbReference>
<dbReference type="Gene3D" id="3.40.50.720">
    <property type="entry name" value="NAD(P)-binding Rossmann-like Domain"/>
    <property type="match status" value="1"/>
</dbReference>
<evidence type="ECO:0008006" key="3">
    <source>
        <dbReference type="Google" id="ProtNLM"/>
    </source>
</evidence>
<accession>A0A921MBG6</accession>
<dbReference type="EMBL" id="DYUK01000024">
    <property type="protein sequence ID" value="HJG79010.1"/>
    <property type="molecule type" value="Genomic_DNA"/>
</dbReference>
<evidence type="ECO:0000313" key="2">
    <source>
        <dbReference type="Proteomes" id="UP000784435"/>
    </source>
</evidence>
<evidence type="ECO:0000313" key="1">
    <source>
        <dbReference type="EMBL" id="HJG79010.1"/>
    </source>
</evidence>